<accession>A0ABP1RJP3</accession>
<reference evidence="1 2" key="1">
    <citation type="submission" date="2024-08" db="EMBL/GenBank/DDBJ databases">
        <authorList>
            <person name="Cucini C."/>
            <person name="Frati F."/>
        </authorList>
    </citation>
    <scope>NUCLEOTIDE SEQUENCE [LARGE SCALE GENOMIC DNA]</scope>
</reference>
<dbReference type="Proteomes" id="UP001642540">
    <property type="component" value="Unassembled WGS sequence"/>
</dbReference>
<protein>
    <submittedName>
        <fullName evidence="1">Uncharacterized protein</fullName>
    </submittedName>
</protein>
<keyword evidence="2" id="KW-1185">Reference proteome</keyword>
<proteinExistence type="predicted"/>
<evidence type="ECO:0000313" key="1">
    <source>
        <dbReference type="EMBL" id="CAL8129204.1"/>
    </source>
</evidence>
<sequence>MEVFNENVENEVYPVGQVQIVNFPCEEDRRYSLESEIPDKKVHTGSVQNFRLARHFMDYVSFQEGENPLLNNKLRDITKEEQDELDSLSDEEKARRIRQIIRRRYPAIIKLPPDVETPKGQKRSFESIVSAPERAGALENGKHLPGVSRSLDFDEVPQGTQSSKVLFTFFDEDFMGFSRHPTRLFSYTICASSCKQPRHGCCKFSESGSAVFWVGEMPNWFIQEKQFLSRASKLIQSIIRSYYKGAEMTADYHYNNEVTNAAAMEEEGSSEDASLAQDEATKVYNARMKCIKVARRKLEEGF</sequence>
<organism evidence="1 2">
    <name type="scientific">Orchesella dallaii</name>
    <dbReference type="NCBI Taxonomy" id="48710"/>
    <lineage>
        <taxon>Eukaryota</taxon>
        <taxon>Metazoa</taxon>
        <taxon>Ecdysozoa</taxon>
        <taxon>Arthropoda</taxon>
        <taxon>Hexapoda</taxon>
        <taxon>Collembola</taxon>
        <taxon>Entomobryomorpha</taxon>
        <taxon>Entomobryoidea</taxon>
        <taxon>Orchesellidae</taxon>
        <taxon>Orchesellinae</taxon>
        <taxon>Orchesella</taxon>
    </lineage>
</organism>
<comment type="caution">
    <text evidence="1">The sequence shown here is derived from an EMBL/GenBank/DDBJ whole genome shotgun (WGS) entry which is preliminary data.</text>
</comment>
<gene>
    <name evidence="1" type="ORF">ODALV1_LOCUS22967</name>
</gene>
<evidence type="ECO:0000313" key="2">
    <source>
        <dbReference type="Proteomes" id="UP001642540"/>
    </source>
</evidence>
<dbReference type="EMBL" id="CAXLJM020000076">
    <property type="protein sequence ID" value="CAL8129204.1"/>
    <property type="molecule type" value="Genomic_DNA"/>
</dbReference>
<name>A0ABP1RJP3_9HEXA</name>